<dbReference type="AlphaFoldDB" id="A0A0E1XBW7"/>
<dbReference type="HOGENOM" id="CLU_159371_0_0_9"/>
<proteinExistence type="predicted"/>
<name>A0A0E1XBW7_STAAU</name>
<comment type="caution">
    <text evidence="2">The sequence shown here is derived from an EMBL/GenBank/DDBJ whole genome shotgun (WGS) entry which is preliminary data.</text>
</comment>
<dbReference type="EMBL" id="ACJA02000001">
    <property type="protein sequence ID" value="EFH96090.1"/>
    <property type="molecule type" value="Genomic_DNA"/>
</dbReference>
<organism evidence="2">
    <name type="scientific">Staphylococcus aureus subsp. aureus MN8</name>
    <dbReference type="NCBI Taxonomy" id="548470"/>
    <lineage>
        <taxon>Bacteria</taxon>
        <taxon>Bacillati</taxon>
        <taxon>Bacillota</taxon>
        <taxon>Bacilli</taxon>
        <taxon>Bacillales</taxon>
        <taxon>Staphylococcaceae</taxon>
        <taxon>Staphylococcus</taxon>
    </lineage>
</organism>
<protein>
    <recommendedName>
        <fullName evidence="3">Pathogenicity island protein</fullName>
    </recommendedName>
</protein>
<feature type="compositionally biased region" description="Polar residues" evidence="1">
    <location>
        <begin position="97"/>
        <end position="106"/>
    </location>
</feature>
<dbReference type="Proteomes" id="UP000003455">
    <property type="component" value="Chromosome"/>
</dbReference>
<feature type="compositionally biased region" description="Basic and acidic residues" evidence="1">
    <location>
        <begin position="78"/>
        <end position="95"/>
    </location>
</feature>
<sequence length="130" mass="15362">MKENDLAHGEFGKWLEKVGLDKYQASRFIKVANEQSKLHSSANLGLKALYQIATIPVEHREEKQQTSSGEMKTPYEMTNKEREEFKRQLKQRDEENAQLQSQMEQAQRSEEIARKQYKYGLNNYIFTIKF</sequence>
<feature type="region of interest" description="Disordered" evidence="1">
    <location>
        <begin position="59"/>
        <end position="107"/>
    </location>
</feature>
<evidence type="ECO:0000256" key="1">
    <source>
        <dbReference type="SAM" id="MobiDB-lite"/>
    </source>
</evidence>
<evidence type="ECO:0008006" key="3">
    <source>
        <dbReference type="Google" id="ProtNLM"/>
    </source>
</evidence>
<reference evidence="2" key="1">
    <citation type="submission" date="2010-05" db="EMBL/GenBank/DDBJ databases">
        <authorList>
            <person name="Muzny D."/>
            <person name="Qin X."/>
            <person name="Buhay C."/>
            <person name="Dugan-Rocha S."/>
            <person name="Ding Y."/>
            <person name="Chen G."/>
            <person name="Hawes A."/>
            <person name="Holder M."/>
            <person name="Jhangiani S."/>
            <person name="Johnson A."/>
            <person name="Khan Z."/>
            <person name="Li Z."/>
            <person name="Liu W."/>
            <person name="Liu X."/>
            <person name="Perez L."/>
            <person name="Shen H."/>
            <person name="Wang Q."/>
            <person name="Watt J."/>
            <person name="Xi L."/>
            <person name="Xin Y."/>
            <person name="Zhou J."/>
            <person name="Deng J."/>
            <person name="Jiang H."/>
            <person name="Liu Y."/>
            <person name="Qu J."/>
            <person name="Song X.-Z."/>
            <person name="Zhang L."/>
            <person name="Villasana D."/>
            <person name="Johnson A."/>
            <person name="Liu J."/>
            <person name="Liyanage D."/>
            <person name="Lorensuhewa L."/>
            <person name="Robinson T."/>
            <person name="Song A."/>
            <person name="Song B.-B."/>
            <person name="Dinh H."/>
            <person name="Thornton R."/>
            <person name="Coyle M."/>
            <person name="Francisco L."/>
            <person name="Jackson L."/>
            <person name="Javaid M."/>
            <person name="Korchina V."/>
            <person name="Kovar C."/>
            <person name="Mata R."/>
            <person name="Mathew T."/>
            <person name="Ngo R."/>
            <person name="Nguyen L."/>
            <person name="Nguyen N."/>
            <person name="Okwuonu G."/>
            <person name="Ongeri F."/>
            <person name="Pham C."/>
            <person name="Simmons D."/>
            <person name="Wilczek-Boney K."/>
            <person name="Hale W."/>
            <person name="Jakkamsetti A."/>
            <person name="Pham P."/>
            <person name="Ruth R."/>
            <person name="San Lucas F."/>
            <person name="Warren J."/>
            <person name="Zhang J."/>
            <person name="Zhao Z."/>
            <person name="Zhou C."/>
            <person name="Zhu D."/>
            <person name="Lee S."/>
            <person name="Bess C."/>
            <person name="Blankenburg K."/>
            <person name="Forbes L."/>
            <person name="Fu Q."/>
            <person name="Gubbala S."/>
            <person name="Hirani K."/>
            <person name="Jayaseelan J.C."/>
            <person name="Lara F."/>
            <person name="Munidasa M."/>
            <person name="Palculict T."/>
            <person name="Patil S."/>
            <person name="Pu L.-L."/>
            <person name="Saada N."/>
            <person name="Tang L."/>
            <person name="Weissenberger G."/>
            <person name="Zhu Y."/>
            <person name="Hemphill L."/>
            <person name="Shang Y."/>
            <person name="Youmans B."/>
            <person name="Ayvaz T."/>
            <person name="Ross M."/>
            <person name="Santibanez J."/>
            <person name="Aqrawi P."/>
            <person name="Gross S."/>
            <person name="Joshi V."/>
            <person name="Fowler G."/>
            <person name="Nazareth L."/>
            <person name="Reid J."/>
            <person name="Worley K."/>
            <person name="Petrosino J."/>
            <person name="Highlander S."/>
            <person name="Gibbs R."/>
        </authorList>
    </citation>
    <scope>NUCLEOTIDE SEQUENCE [LARGE SCALE GENOMIC DNA]</scope>
    <source>
        <strain evidence="2">MN8</strain>
    </source>
</reference>
<gene>
    <name evidence="2" type="ORF">HMPREF0769_10092</name>
</gene>
<evidence type="ECO:0000313" key="2">
    <source>
        <dbReference type="EMBL" id="EFH96090.1"/>
    </source>
</evidence>
<accession>A0A0E1XBW7</accession>